<evidence type="ECO:0000256" key="4">
    <source>
        <dbReference type="ARBA" id="ARBA00023136"/>
    </source>
</evidence>
<feature type="signal peptide" evidence="6">
    <location>
        <begin position="1"/>
        <end position="22"/>
    </location>
</feature>
<dbReference type="PANTHER" id="PTHR38776:SF1">
    <property type="entry name" value="MLTA-INTERACTING PROTEIN-RELATED"/>
    <property type="match status" value="1"/>
</dbReference>
<evidence type="ECO:0000313" key="7">
    <source>
        <dbReference type="EMBL" id="MDN3609906.1"/>
    </source>
</evidence>
<comment type="subcellular location">
    <subcellularLocation>
        <location evidence="1">Cell outer membrane</location>
    </subcellularLocation>
</comment>
<comment type="similarity">
    <text evidence="2">Belongs to the MipA/OmpV family.</text>
</comment>
<keyword evidence="3 6" id="KW-0732">Signal</keyword>
<keyword evidence="5" id="KW-0998">Cell outer membrane</keyword>
<reference evidence="8" key="1">
    <citation type="journal article" date="2019" name="Int. J. Syst. Evol. Microbiol.">
        <title>The Global Catalogue of Microorganisms (GCM) 10K type strain sequencing project: providing services to taxonomists for standard genome sequencing and annotation.</title>
        <authorList>
            <consortium name="The Broad Institute Genomics Platform"/>
            <consortium name="The Broad Institute Genome Sequencing Center for Infectious Disease"/>
            <person name="Wu L."/>
            <person name="Ma J."/>
        </authorList>
    </citation>
    <scope>NUCLEOTIDE SEQUENCE [LARGE SCALE GENOMIC DNA]</scope>
    <source>
        <strain evidence="8">CECT 7398</strain>
    </source>
</reference>
<proteinExistence type="inferred from homology"/>
<comment type="caution">
    <text evidence="7">The sequence shown here is derived from an EMBL/GenBank/DDBJ whole genome shotgun (WGS) entry which is preliminary data.</text>
</comment>
<evidence type="ECO:0000256" key="6">
    <source>
        <dbReference type="SAM" id="SignalP"/>
    </source>
</evidence>
<dbReference type="InterPro" id="IPR054915">
    <property type="entry name" value="OmpV"/>
</dbReference>
<keyword evidence="4" id="KW-0472">Membrane</keyword>
<evidence type="ECO:0000313" key="8">
    <source>
        <dbReference type="Proteomes" id="UP001238540"/>
    </source>
</evidence>
<keyword evidence="8" id="KW-1185">Reference proteome</keyword>
<dbReference type="PANTHER" id="PTHR38776">
    <property type="entry name" value="MLTA-INTERACTING PROTEIN-RELATED"/>
    <property type="match status" value="1"/>
</dbReference>
<name>A0ABT8BU52_9VIBR</name>
<organism evidence="7 8">
    <name type="scientific">Vibrio ostreicida</name>
    <dbReference type="NCBI Taxonomy" id="526588"/>
    <lineage>
        <taxon>Bacteria</taxon>
        <taxon>Pseudomonadati</taxon>
        <taxon>Pseudomonadota</taxon>
        <taxon>Gammaproteobacteria</taxon>
        <taxon>Vibrionales</taxon>
        <taxon>Vibrionaceae</taxon>
        <taxon>Vibrio</taxon>
    </lineage>
</organism>
<sequence>MKKLTVLMPILMVTTTATTAYAAGDTYIRNGNIYTQENSWVAELGGAGVSDLFKGQKHNATVLGNFGYQGEDFNATLQSLNYRFLGNTGDMFNMSGYLGTSGLMYDHSTSDFLKGMDKRKASLDLGVNADFHLAQGTISTYAQHDVTNTYGGYLAGVTYYLPMSFGRADIVPFAGLAYQNKDYVDYYFGVKDTEATQARKAYKGSGDVSYNVGYKFIMPVSDNWKITQTTAYTRLGDNTADSSIVDSANQWLVGATAAYYF</sequence>
<dbReference type="RefSeq" id="WP_170883591.1">
    <property type="nucleotide sequence ID" value="NZ_JABEYA020000012.1"/>
</dbReference>
<evidence type="ECO:0000256" key="2">
    <source>
        <dbReference type="ARBA" id="ARBA00005722"/>
    </source>
</evidence>
<accession>A0ABT8BU52</accession>
<dbReference type="Pfam" id="PF06629">
    <property type="entry name" value="MipA"/>
    <property type="match status" value="1"/>
</dbReference>
<dbReference type="Proteomes" id="UP001238540">
    <property type="component" value="Unassembled WGS sequence"/>
</dbReference>
<dbReference type="EMBL" id="JAUFQC010000001">
    <property type="protein sequence ID" value="MDN3609906.1"/>
    <property type="molecule type" value="Genomic_DNA"/>
</dbReference>
<dbReference type="NCBIfam" id="NF045789">
    <property type="entry name" value="OmpVVibrio"/>
    <property type="match status" value="1"/>
</dbReference>
<evidence type="ECO:0000256" key="1">
    <source>
        <dbReference type="ARBA" id="ARBA00004442"/>
    </source>
</evidence>
<protein>
    <submittedName>
        <fullName evidence="7">MipA/OmpV family protein</fullName>
    </submittedName>
</protein>
<evidence type="ECO:0000256" key="3">
    <source>
        <dbReference type="ARBA" id="ARBA00022729"/>
    </source>
</evidence>
<dbReference type="InterPro" id="IPR010583">
    <property type="entry name" value="MipA"/>
</dbReference>
<gene>
    <name evidence="7" type="ORF">QWZ16_09365</name>
</gene>
<feature type="chain" id="PRO_5045880599" evidence="6">
    <location>
        <begin position="23"/>
        <end position="261"/>
    </location>
</feature>
<evidence type="ECO:0000256" key="5">
    <source>
        <dbReference type="ARBA" id="ARBA00023237"/>
    </source>
</evidence>